<name>A0A1Y2I2A6_9FUNG</name>
<comment type="similarity">
    <text evidence="1">Belongs to the STXBP/unc-18/SEC1 family.</text>
</comment>
<evidence type="ECO:0000313" key="2">
    <source>
        <dbReference type="EMBL" id="ORZ40988.1"/>
    </source>
</evidence>
<dbReference type="PANTHER" id="PTHR11679">
    <property type="entry name" value="VESICLE PROTEIN SORTING-ASSOCIATED"/>
    <property type="match status" value="1"/>
</dbReference>
<dbReference type="InterPro" id="IPR043127">
    <property type="entry name" value="Sec-1-like_dom3a"/>
</dbReference>
<dbReference type="Pfam" id="PF00995">
    <property type="entry name" value="Sec1"/>
    <property type="match status" value="1"/>
</dbReference>
<dbReference type="InterPro" id="IPR043154">
    <property type="entry name" value="Sec-1-like_dom1"/>
</dbReference>
<protein>
    <submittedName>
        <fullName evidence="2">Sec1-like protein</fullName>
    </submittedName>
</protein>
<comment type="caution">
    <text evidence="2">The sequence shown here is derived from an EMBL/GenBank/DDBJ whole genome shotgun (WGS) entry which is preliminary data.</text>
</comment>
<keyword evidence="3" id="KW-1185">Reference proteome</keyword>
<dbReference type="EMBL" id="MCFL01000002">
    <property type="protein sequence ID" value="ORZ40988.1"/>
    <property type="molecule type" value="Genomic_DNA"/>
</dbReference>
<proteinExistence type="inferred from homology"/>
<sequence>MYLSMSNINMNVIAAAQAYIQKMIDSAPDAMKVLLLDAHTTPYLSAVSTQSALLAHQVYLVDRIDSALAPKKQEKLGHLKCIVFVRPTPDSLAHLMAELRAPRFGEYHLYFSNVLRKLALEKLAEADQFELVRDVTELFLDYLAINPDLYSLDLPPAAWPVYQGTLNEWNPNTLQRTVDGILSVCLAMKKRPIVRYACNSPLAKRLAHEIGFATGSSGEPGLFDSRSQGLAPATLLLIDRRSDPTTPLLAQWTYQAMVHELIGIEHGLVDLSHVPDIKDDLKQIVLGARDDAFFAAQMNANFGDLGFAIKKYLDEYQQRTASHATLESIADMKKFVDAYPEVRKLAGNVSKHVALTGELSRVVDAYKLLGVSEAEQNVACDPRDQTEAVWAVLRDEGVPDECKLKLVILFALRDPRAAQLPAMVQHLQALGGVGAAKVALVQHLVKFALPDPLSAAGGSGGAGGAGSMSTASVASGEMLLDRTRQLGKSVFRGLKGVENVYTQHVPKLHNVLELLIKGKLKESAFPYVDGQQQAGRRGSRVNDVIVFVIGGTTYEEARFVNQLASATNGLRIVLGGHTVHNSQSFLKQVHDTFAYSVTS</sequence>
<dbReference type="Gene3D" id="3.90.830.10">
    <property type="entry name" value="Syntaxin Binding Protein 1, Chain A, domain 2"/>
    <property type="match status" value="1"/>
</dbReference>
<dbReference type="InterPro" id="IPR036045">
    <property type="entry name" value="Sec1-like_sf"/>
</dbReference>
<gene>
    <name evidence="2" type="ORF">BCR44DRAFT_1424174</name>
</gene>
<dbReference type="Gene3D" id="3.40.50.1910">
    <property type="match status" value="1"/>
</dbReference>
<dbReference type="AlphaFoldDB" id="A0A1Y2I2A6"/>
<dbReference type="Proteomes" id="UP000193411">
    <property type="component" value="Unassembled WGS sequence"/>
</dbReference>
<reference evidence="2 3" key="1">
    <citation type="submission" date="2016-07" db="EMBL/GenBank/DDBJ databases">
        <title>Pervasive Adenine N6-methylation of Active Genes in Fungi.</title>
        <authorList>
            <consortium name="DOE Joint Genome Institute"/>
            <person name="Mondo S.J."/>
            <person name="Dannebaum R.O."/>
            <person name="Kuo R.C."/>
            <person name="Labutti K."/>
            <person name="Haridas S."/>
            <person name="Kuo A."/>
            <person name="Salamov A."/>
            <person name="Ahrendt S.R."/>
            <person name="Lipzen A."/>
            <person name="Sullivan W."/>
            <person name="Andreopoulos W.B."/>
            <person name="Clum A."/>
            <person name="Lindquist E."/>
            <person name="Daum C."/>
            <person name="Ramamoorthy G.K."/>
            <person name="Gryganskyi A."/>
            <person name="Culley D."/>
            <person name="Magnuson J.K."/>
            <person name="James T.Y."/>
            <person name="O'Malley M.A."/>
            <person name="Stajich J.E."/>
            <person name="Spatafora J.W."/>
            <person name="Visel A."/>
            <person name="Grigoriev I.V."/>
        </authorList>
    </citation>
    <scope>NUCLEOTIDE SEQUENCE [LARGE SCALE GENOMIC DNA]</scope>
    <source>
        <strain evidence="2 3">PL171</strain>
    </source>
</reference>
<dbReference type="InterPro" id="IPR027482">
    <property type="entry name" value="Sec1-like_dom2"/>
</dbReference>
<evidence type="ECO:0000256" key="1">
    <source>
        <dbReference type="ARBA" id="ARBA00009884"/>
    </source>
</evidence>
<dbReference type="GO" id="GO:0016192">
    <property type="term" value="P:vesicle-mediated transport"/>
    <property type="evidence" value="ECO:0007669"/>
    <property type="project" value="InterPro"/>
</dbReference>
<dbReference type="InterPro" id="IPR001619">
    <property type="entry name" value="Sec1-like"/>
</dbReference>
<dbReference type="Gene3D" id="1.25.40.60">
    <property type="match status" value="1"/>
</dbReference>
<evidence type="ECO:0000313" key="3">
    <source>
        <dbReference type="Proteomes" id="UP000193411"/>
    </source>
</evidence>
<dbReference type="OrthoDB" id="10266265at2759"/>
<dbReference type="PIRSF" id="PIRSF005715">
    <property type="entry name" value="VPS45_Sec1"/>
    <property type="match status" value="1"/>
</dbReference>
<dbReference type="SUPFAM" id="SSF56815">
    <property type="entry name" value="Sec1/munc18-like (SM) proteins"/>
    <property type="match status" value="1"/>
</dbReference>
<dbReference type="Gene3D" id="3.40.50.2060">
    <property type="match status" value="1"/>
</dbReference>
<accession>A0A1Y2I2A6</accession>
<organism evidence="2 3">
    <name type="scientific">Catenaria anguillulae PL171</name>
    <dbReference type="NCBI Taxonomy" id="765915"/>
    <lineage>
        <taxon>Eukaryota</taxon>
        <taxon>Fungi</taxon>
        <taxon>Fungi incertae sedis</taxon>
        <taxon>Blastocladiomycota</taxon>
        <taxon>Blastocladiomycetes</taxon>
        <taxon>Blastocladiales</taxon>
        <taxon>Catenariaceae</taxon>
        <taxon>Catenaria</taxon>
    </lineage>
</organism>
<dbReference type="STRING" id="765915.A0A1Y2I2A6"/>